<feature type="compositionally biased region" description="Basic and acidic residues" evidence="1">
    <location>
        <begin position="31"/>
        <end position="47"/>
    </location>
</feature>
<name>A0ABY8J2R1_9BACI</name>
<reference evidence="2 3" key="1">
    <citation type="submission" date="2023-04" db="EMBL/GenBank/DDBJ databases">
        <title>Genome sequence of Halobacillus naozhouensis KACC 21980.</title>
        <authorList>
            <person name="Kim S."/>
            <person name="Heo J."/>
            <person name="Kwon S.-W."/>
        </authorList>
    </citation>
    <scope>NUCLEOTIDE SEQUENCE [LARGE SCALE GENOMIC DNA]</scope>
    <source>
        <strain evidence="2 3">KCTC 13234</strain>
    </source>
</reference>
<protein>
    <submittedName>
        <fullName evidence="2">Uncharacterized protein</fullName>
    </submittedName>
</protein>
<feature type="compositionally biased region" description="Basic and acidic residues" evidence="1">
    <location>
        <begin position="1"/>
        <end position="11"/>
    </location>
</feature>
<evidence type="ECO:0000313" key="3">
    <source>
        <dbReference type="Proteomes" id="UP001221597"/>
    </source>
</evidence>
<keyword evidence="3" id="KW-1185">Reference proteome</keyword>
<sequence length="47" mass="5350">MGQEGKGEHYDIQNGNNRHQKVALTGQFFKNDIKGSGDYRQDENPVK</sequence>
<dbReference type="EMBL" id="CP121671">
    <property type="protein sequence ID" value="WFT75186.1"/>
    <property type="molecule type" value="Genomic_DNA"/>
</dbReference>
<evidence type="ECO:0000256" key="1">
    <source>
        <dbReference type="SAM" id="MobiDB-lite"/>
    </source>
</evidence>
<organism evidence="2 3">
    <name type="scientific">Halobacillus naozhouensis</name>
    <dbReference type="NCBI Taxonomy" id="554880"/>
    <lineage>
        <taxon>Bacteria</taxon>
        <taxon>Bacillati</taxon>
        <taxon>Bacillota</taxon>
        <taxon>Bacilli</taxon>
        <taxon>Bacillales</taxon>
        <taxon>Bacillaceae</taxon>
        <taxon>Halobacillus</taxon>
    </lineage>
</organism>
<dbReference type="Proteomes" id="UP001221597">
    <property type="component" value="Chromosome"/>
</dbReference>
<dbReference type="RefSeq" id="WP_283077155.1">
    <property type="nucleotide sequence ID" value="NZ_CP121671.1"/>
</dbReference>
<accession>A0ABY8J2R1</accession>
<proteinExistence type="predicted"/>
<evidence type="ECO:0000313" key="2">
    <source>
        <dbReference type="EMBL" id="WFT75186.1"/>
    </source>
</evidence>
<gene>
    <name evidence="2" type="ORF">P9989_01900</name>
</gene>
<feature type="region of interest" description="Disordered" evidence="1">
    <location>
        <begin position="1"/>
        <end position="47"/>
    </location>
</feature>